<dbReference type="OrthoDB" id="9805101at2"/>
<dbReference type="PATRIC" id="fig|151081.8.peg.1277"/>
<gene>
    <name evidence="6" type="primary">dabA</name>
    <name evidence="7" type="ORF">TW72_00480</name>
</gene>
<comment type="function">
    <text evidence="6">Part of an energy-coupled inorganic carbon pump.</text>
</comment>
<organism evidence="7 8">
    <name type="scientific">Pseudoalteromonas ruthenica</name>
    <dbReference type="NCBI Taxonomy" id="151081"/>
    <lineage>
        <taxon>Bacteria</taxon>
        <taxon>Pseudomonadati</taxon>
        <taxon>Pseudomonadota</taxon>
        <taxon>Gammaproteobacteria</taxon>
        <taxon>Alteromonadales</taxon>
        <taxon>Pseudoalteromonadaceae</taxon>
        <taxon>Pseudoalteromonas</taxon>
    </lineage>
</organism>
<keyword evidence="3 6" id="KW-0479">Metal-binding</keyword>
<feature type="binding site" evidence="6">
    <location>
        <position position="347"/>
    </location>
    <ligand>
        <name>Zn(2+)</name>
        <dbReference type="ChEBI" id="CHEBI:29105"/>
    </ligand>
</feature>
<dbReference type="Pfam" id="PF10070">
    <property type="entry name" value="DabA"/>
    <property type="match status" value="1"/>
</dbReference>
<feature type="binding site" evidence="6">
    <location>
        <position position="349"/>
    </location>
    <ligand>
        <name>Zn(2+)</name>
        <dbReference type="ChEBI" id="CHEBI:29105"/>
    </ligand>
</feature>
<comment type="cofactor">
    <cofactor evidence="6">
        <name>Zn(2+)</name>
        <dbReference type="ChEBI" id="CHEBI:29105"/>
    </cofactor>
</comment>
<dbReference type="PANTHER" id="PTHR38344:SF1">
    <property type="entry name" value="INORGANIC CARBON TRANSPORTER SUBUNIT DABA-RELATED"/>
    <property type="match status" value="1"/>
</dbReference>
<dbReference type="InterPro" id="IPR018752">
    <property type="entry name" value="DabA"/>
</dbReference>
<evidence type="ECO:0000256" key="5">
    <source>
        <dbReference type="ARBA" id="ARBA00023136"/>
    </source>
</evidence>
<evidence type="ECO:0000256" key="3">
    <source>
        <dbReference type="ARBA" id="ARBA00022723"/>
    </source>
</evidence>
<keyword evidence="4 6" id="KW-0862">Zinc</keyword>
<comment type="similarity">
    <text evidence="6">Belongs to the inorganic carbon transporter (TC 9.A.2) DabA family.</text>
</comment>
<proteinExistence type="inferred from homology"/>
<keyword evidence="2 6" id="KW-1003">Cell membrane</keyword>
<dbReference type="GO" id="GO:0008270">
    <property type="term" value="F:zinc ion binding"/>
    <property type="evidence" value="ECO:0007669"/>
    <property type="project" value="UniProtKB-UniRule"/>
</dbReference>
<keyword evidence="8" id="KW-1185">Reference proteome</keyword>
<dbReference type="HAMAP" id="MF_01871">
    <property type="entry name" value="DabA"/>
    <property type="match status" value="1"/>
</dbReference>
<dbReference type="eggNOG" id="COG3002">
    <property type="taxonomic scope" value="Bacteria"/>
</dbReference>
<feature type="binding site" evidence="6">
    <location>
        <position position="505"/>
    </location>
    <ligand>
        <name>Zn(2+)</name>
        <dbReference type="ChEBI" id="CHEBI:29105"/>
    </ligand>
</feature>
<evidence type="ECO:0000313" key="7">
    <source>
        <dbReference type="EMBL" id="KJZ02197.1"/>
    </source>
</evidence>
<dbReference type="AlphaFoldDB" id="A0A0F4PRM4"/>
<dbReference type="Proteomes" id="UP000033664">
    <property type="component" value="Unassembled WGS sequence"/>
</dbReference>
<name>A0A0F4PRM4_9GAMM</name>
<dbReference type="RefSeq" id="WP_045978946.1">
    <property type="nucleotide sequence ID" value="NZ_JXXY01000005.1"/>
</dbReference>
<evidence type="ECO:0000313" key="8">
    <source>
        <dbReference type="Proteomes" id="UP000033664"/>
    </source>
</evidence>
<evidence type="ECO:0000256" key="2">
    <source>
        <dbReference type="ARBA" id="ARBA00022475"/>
    </source>
</evidence>
<comment type="caution">
    <text evidence="7">The sequence shown here is derived from an EMBL/GenBank/DDBJ whole genome shotgun (WGS) entry which is preliminary data.</text>
</comment>
<comment type="subcellular location">
    <subcellularLocation>
        <location evidence="6">Cell membrane</location>
        <topology evidence="6">Peripheral membrane protein</topology>
    </subcellularLocation>
</comment>
<feature type="binding site" evidence="6">
    <location>
        <position position="520"/>
    </location>
    <ligand>
        <name>Zn(2+)</name>
        <dbReference type="ChEBI" id="CHEBI:29105"/>
    </ligand>
</feature>
<accession>A0A0F4PRM4</accession>
<dbReference type="EMBL" id="JXXZ01000001">
    <property type="protein sequence ID" value="KJZ02197.1"/>
    <property type="molecule type" value="Genomic_DNA"/>
</dbReference>
<dbReference type="GeneID" id="58226962"/>
<evidence type="ECO:0000256" key="4">
    <source>
        <dbReference type="ARBA" id="ARBA00022833"/>
    </source>
</evidence>
<dbReference type="GO" id="GO:0005886">
    <property type="term" value="C:plasma membrane"/>
    <property type="evidence" value="ECO:0007669"/>
    <property type="project" value="UniProtKB-SubCell"/>
</dbReference>
<sequence length="801" mass="91138">MSAQQPSPSPLFSLSSTQQQAITQACQYIAPNWPLDQMIAVNPFWEMRGLAIEDVAARLATLANVDLLMPRAYYHQRWADGDITDAHLAMANSQLGYDFTPEQLHSALEIALPQQHWHNIADLLDAHRPAHKMAWRDEIIHQISQFCAAHYQKLRPMLYRDNVSSMPDLYQHWLSVIRADKGISIVMDEAGLHEYFQQLPETADELLSQSLRLLELDDNMLEPYAHALLLDINGWASWVAYIRWQGRLYQQPQDDMLQLLAIRMAWDVVIWRYLKAQHTNTFAVLHEQWQCEKQHLSERTQAFKAAQKPLWVWAKALEVNYQQNLHATLKAAEPAPPSESALQAVFCIDVRSEVMRRALEAQSEHIHTFGFAGFFGLPLEYQPADSALKRPQLPGLLKPVIKVSEAQAPKGAKRKRHFSAHWQGWSKAAPSSFSMVESAGWMYALKMLKNSFKRAKKAAHNEHIEWQLHKDDHNLSLAQQAEFAYGVLKAMGIQRYAPKVLLVGHGSHTTNNLHAAGLECGACGGQSGEVNVRVLAQLLNDEKVREQVASKGITIPSVTEFVAALHNTTTDHIQIFDSELDKQSRQWLDNATNTAQRERLINIAPELKEHSDKDIDKAYLNRAGDWSQVRPEWGLANNAAFIVAPRSWTRNANLQGRSFLHDYHWQHDEAFRTLELIMTAPMIVTNWINSQYTASVTDNYKYGSGNKVLHNAVGGNIGIFEGNGGDLRIGLAMQSIHNGERWMHEPLRLNVYIAAPRTPIESIYARHESVKSLVDNRWLNLMRWDDDGQIERFCDGAWQTC</sequence>
<keyword evidence="5 6" id="KW-0472">Membrane</keyword>
<dbReference type="PANTHER" id="PTHR38344">
    <property type="entry name" value="UPF0753 PROTEIN AQ_863"/>
    <property type="match status" value="1"/>
</dbReference>
<evidence type="ECO:0000256" key="1">
    <source>
        <dbReference type="ARBA" id="ARBA00022448"/>
    </source>
</evidence>
<reference evidence="7 8" key="1">
    <citation type="journal article" date="2015" name="BMC Genomics">
        <title>Genome mining reveals unlocked bioactive potential of marine Gram-negative bacteria.</title>
        <authorList>
            <person name="Machado H."/>
            <person name="Sonnenschein E.C."/>
            <person name="Melchiorsen J."/>
            <person name="Gram L."/>
        </authorList>
    </citation>
    <scope>NUCLEOTIDE SEQUENCE [LARGE SCALE GENOMIC DNA]</scope>
    <source>
        <strain evidence="7 8">S3137</strain>
    </source>
</reference>
<evidence type="ECO:0000256" key="6">
    <source>
        <dbReference type="HAMAP-Rule" id="MF_01871"/>
    </source>
</evidence>
<comment type="subunit">
    <text evidence="6">Forms a complex with DabB.</text>
</comment>
<keyword evidence="1 6" id="KW-0813">Transport</keyword>
<protein>
    <recommendedName>
        <fullName evidence="6">Probable inorganic carbon transporter subunit DabA</fullName>
    </recommendedName>
</protein>